<feature type="region of interest" description="Disordered" evidence="1">
    <location>
        <begin position="444"/>
        <end position="557"/>
    </location>
</feature>
<feature type="compositionally biased region" description="Polar residues" evidence="1">
    <location>
        <begin position="284"/>
        <end position="296"/>
    </location>
</feature>
<feature type="compositionally biased region" description="Acidic residues" evidence="1">
    <location>
        <begin position="945"/>
        <end position="962"/>
    </location>
</feature>
<feature type="domain" description="DDE-1" evidence="2">
    <location>
        <begin position="72"/>
        <end position="235"/>
    </location>
</feature>
<keyword evidence="5" id="KW-1185">Reference proteome</keyword>
<feature type="compositionally biased region" description="Polar residues" evidence="1">
    <location>
        <begin position="332"/>
        <end position="351"/>
    </location>
</feature>
<feature type="domain" description="PiggyBac transposable element-derived protein" evidence="3">
    <location>
        <begin position="1041"/>
        <end position="1120"/>
    </location>
</feature>
<proteinExistence type="predicted"/>
<dbReference type="PANTHER" id="PTHR47272">
    <property type="entry name" value="DDE_TNP_1_7 DOMAIN-CONTAINING PROTEIN"/>
    <property type="match status" value="1"/>
</dbReference>
<feature type="compositionally biased region" description="Polar residues" evidence="1">
    <location>
        <begin position="458"/>
        <end position="470"/>
    </location>
</feature>
<dbReference type="Proteomes" id="UP001283361">
    <property type="component" value="Unassembled WGS sequence"/>
</dbReference>
<dbReference type="PANTHER" id="PTHR47272:SF1">
    <property type="entry name" value="PIGGYBAC TRANSPOSABLE ELEMENT-DERIVED PROTEIN 3-LIKE"/>
    <property type="match status" value="1"/>
</dbReference>
<dbReference type="EMBL" id="JAWDGP010000422">
    <property type="protein sequence ID" value="KAK3800656.1"/>
    <property type="molecule type" value="Genomic_DNA"/>
</dbReference>
<name>A0AAE1EAV0_9GAST</name>
<evidence type="ECO:0000259" key="3">
    <source>
        <dbReference type="Pfam" id="PF13843"/>
    </source>
</evidence>
<dbReference type="Pfam" id="PF13843">
    <property type="entry name" value="DDE_Tnp_1_7"/>
    <property type="match status" value="2"/>
</dbReference>
<feature type="compositionally biased region" description="Polar residues" evidence="1">
    <location>
        <begin position="973"/>
        <end position="1001"/>
    </location>
</feature>
<dbReference type="Pfam" id="PF03184">
    <property type="entry name" value="DDE_1"/>
    <property type="match status" value="1"/>
</dbReference>
<feature type="region of interest" description="Disordered" evidence="1">
    <location>
        <begin position="941"/>
        <end position="1021"/>
    </location>
</feature>
<accession>A0AAE1EAV0</accession>
<evidence type="ECO:0000259" key="2">
    <source>
        <dbReference type="Pfam" id="PF03184"/>
    </source>
</evidence>
<comment type="caution">
    <text evidence="4">The sequence shown here is derived from an EMBL/GenBank/DDBJ whole genome shotgun (WGS) entry which is preliminary data.</text>
</comment>
<evidence type="ECO:0000256" key="1">
    <source>
        <dbReference type="SAM" id="MobiDB-lite"/>
    </source>
</evidence>
<dbReference type="InterPro" id="IPR036397">
    <property type="entry name" value="RNaseH_sf"/>
</dbReference>
<gene>
    <name evidence="4" type="ORF">RRG08_003063</name>
</gene>
<protein>
    <recommendedName>
        <fullName evidence="6">Transposase</fullName>
    </recommendedName>
</protein>
<dbReference type="InterPro" id="IPR029526">
    <property type="entry name" value="PGBD"/>
</dbReference>
<feature type="region of interest" description="Disordered" evidence="1">
    <location>
        <begin position="281"/>
        <end position="357"/>
    </location>
</feature>
<dbReference type="InterPro" id="IPR004875">
    <property type="entry name" value="DDE_SF_endonuclease_dom"/>
</dbReference>
<evidence type="ECO:0008006" key="6">
    <source>
        <dbReference type="Google" id="ProtNLM"/>
    </source>
</evidence>
<reference evidence="4" key="1">
    <citation type="journal article" date="2023" name="G3 (Bethesda)">
        <title>A reference genome for the long-term kleptoplast-retaining sea slug Elysia crispata morphotype clarki.</title>
        <authorList>
            <person name="Eastman K.E."/>
            <person name="Pendleton A.L."/>
            <person name="Shaikh M.A."/>
            <person name="Suttiyut T."/>
            <person name="Ogas R."/>
            <person name="Tomko P."/>
            <person name="Gavelis G."/>
            <person name="Widhalm J.R."/>
            <person name="Wisecaver J.H."/>
        </authorList>
    </citation>
    <scope>NUCLEOTIDE SEQUENCE</scope>
    <source>
        <strain evidence="4">ECLA1</strain>
    </source>
</reference>
<feature type="domain" description="PiggyBac transposable element-derived protein" evidence="3">
    <location>
        <begin position="1146"/>
        <end position="1381"/>
    </location>
</feature>
<organism evidence="4 5">
    <name type="scientific">Elysia crispata</name>
    <name type="common">lettuce slug</name>
    <dbReference type="NCBI Taxonomy" id="231223"/>
    <lineage>
        <taxon>Eukaryota</taxon>
        <taxon>Metazoa</taxon>
        <taxon>Spiralia</taxon>
        <taxon>Lophotrochozoa</taxon>
        <taxon>Mollusca</taxon>
        <taxon>Gastropoda</taxon>
        <taxon>Heterobranchia</taxon>
        <taxon>Euthyneura</taxon>
        <taxon>Panpulmonata</taxon>
        <taxon>Sacoglossa</taxon>
        <taxon>Placobranchoidea</taxon>
        <taxon>Plakobranchidae</taxon>
        <taxon>Elysia</taxon>
    </lineage>
</organism>
<dbReference type="GO" id="GO:0003676">
    <property type="term" value="F:nucleic acid binding"/>
    <property type="evidence" value="ECO:0007669"/>
    <property type="project" value="InterPro"/>
</dbReference>
<evidence type="ECO:0000313" key="4">
    <source>
        <dbReference type="EMBL" id="KAK3800656.1"/>
    </source>
</evidence>
<evidence type="ECO:0000313" key="5">
    <source>
        <dbReference type="Proteomes" id="UP001283361"/>
    </source>
</evidence>
<dbReference type="Gene3D" id="3.30.420.10">
    <property type="entry name" value="Ribonuclease H-like superfamily/Ribonuclease H"/>
    <property type="match status" value="1"/>
</dbReference>
<sequence length="1504" mass="168943">MARASAFNQHTVKEFFTNLARVMDKHKFAPQDIYNIDESGLHTVQKPERVVTGLGTKRVGSVTSAERGELVTVVYGISAAGIVIPPMFIFPRVKYNERFIKEAPNGYTGAARSGGWINEEIFLQYLDHIIKFTRCSKEHKILIIMDNHETHISLSAVDKARENGIVFLTIPPHTSHKLQPLDRTCFGPFKKAYNKAMDNWIRSYPAKTVTIYDIPRFAAEAHNKAFTPENINSGFSCTGIFPYNDEVFPETEFAASNVTNRPTPEPEFEEEIERFVFPDEPVTVTPNNQQPSQTENSSDENDGTNPTMVEEPEVRTHSPATPASPTQPPTTCTRNATAIPSTSAIPRSPTTPGRDILSEAADGECYTSPQEIIPFPKAEARKTAPNCHRRRYSKVVTDTPNRDEIASRKAPKLQTQKNKVRRSIFELTQDSEDLDVNELCNLPSDNEVPADEDDPTIELTQVSNPNTYDTTLPRMLNPPSGYDQPSLREGELIQISLTHTLKPRDVPRIQSNRSRHQEPPTRPIPSPTSRAPSPEEPINTPHNPPQDHDARPTPHPNSLVAQLEKKAAGITPVAIATAASHRTKHANVANAVERFQGNKHLVDSDGADVSREVRSEPKITSGTERVKQKSDIDRHLVAEAGSEEGEVFTCTCKHYEGKVHYSFDFARQVHYPSNPQQPPRKCGLFGVSCEGLKRQVIFLLDDSWDYGKGVNTVISMLHFSLTLRPCQKRISNHHASKQSGGTPARLAWGKSINNAVDEAVKESIRTHIKSIPRIESHYYREDTNKEYISQYGLNVTSLYRKYVEKCVEDGSVPRKLHLYRENFNTEFNIAFHFPKLDSKKGYGAIWHEGQSGRGSNDIATAVIKILNAIADDHSEDPRLKHIILWSDSCVPQNRNRVFRKYFLTQHPEVESIQQKFFAKNVFNMDPARIYGTRHKNVVVRPIPADSDDSELSSEAEDDETYELDNSPDIVLSHTAQQGQTQMTDYSTNDVDPDEPSTSKGAGTSKCAGRRPTWQNRDAADIQPKRLEFAGAPAHPSDSKEPIAYFREAIDQDLLVHIVEESNLYALPEDINKPLNLTTAELEQFIAILFQMSIVKMPQARMYWSKECRYTPVADIMPVNRVRTNFTKSGRCLTTLLQSSGTLWQEMLAADEQVIPFKGKSSLKTYNLKKPKKWGYKVYVLCGADGLIANFEFYTGKIEPVDGQPGLKASGNIVLRLLEPVPRGLWHKLFTDNWFTSPVLYATLHKQQIACVGTVRANRLLGCVFPTDKALKAQGRGAFALMSTTFEGVDLSAVKWHDNKCVSLLSTYCAIEPMDTAERWDKTEKDKVAVPRPHIVATYNKFMGGVDLLDSLLALYRIPVRSKKYYHRIIWHFLDTAVVQAWLLYRRNMTADGIAKKLQMTLLQFKASISRCLAKEGKVNGVKRGRPSCSMDIQIAAKAKRGPMGALPDTAIRTDALGHWPVFVNNKGRCKRPGCKGTPKVKCEKCNTYLCFTTSSNCFKDFHTQ</sequence>